<evidence type="ECO:0000256" key="2">
    <source>
        <dbReference type="ARBA" id="ARBA00022741"/>
    </source>
</evidence>
<reference evidence="5 6" key="1">
    <citation type="submission" date="2021-03" db="EMBL/GenBank/DDBJ databases">
        <title>Genomic Encyclopedia of Type Strains, Phase IV (KMG-IV): sequencing the most valuable type-strain genomes for metagenomic binning, comparative biology and taxonomic classification.</title>
        <authorList>
            <person name="Goeker M."/>
        </authorList>
    </citation>
    <scope>NUCLEOTIDE SEQUENCE [LARGE SCALE GENOMIC DNA]</scope>
    <source>
        <strain evidence="5 6">DSM 21085</strain>
    </source>
</reference>
<dbReference type="SUPFAM" id="SSF52540">
    <property type="entry name" value="P-loop containing nucleoside triphosphate hydrolases"/>
    <property type="match status" value="1"/>
</dbReference>
<comment type="caution">
    <text evidence="5">The sequence shown here is derived from an EMBL/GenBank/DDBJ whole genome shotgun (WGS) entry which is preliminary data.</text>
</comment>
<dbReference type="Gene3D" id="3.40.50.300">
    <property type="entry name" value="P-loop containing nucleotide triphosphate hydrolases"/>
    <property type="match status" value="1"/>
</dbReference>
<accession>A0ABS4HGW4</accession>
<proteinExistence type="predicted"/>
<dbReference type="PANTHER" id="PTHR42939:SF1">
    <property type="entry name" value="ABC TRANSPORTER ATP-BINDING PROTEIN ALBC-RELATED"/>
    <property type="match status" value="1"/>
</dbReference>
<feature type="domain" description="ABC transporter" evidence="4">
    <location>
        <begin position="4"/>
        <end position="229"/>
    </location>
</feature>
<dbReference type="PANTHER" id="PTHR42939">
    <property type="entry name" value="ABC TRANSPORTER ATP-BINDING PROTEIN ALBC-RELATED"/>
    <property type="match status" value="1"/>
</dbReference>
<dbReference type="InterPro" id="IPR051782">
    <property type="entry name" value="ABC_Transporter_VariousFunc"/>
</dbReference>
<evidence type="ECO:0000313" key="5">
    <source>
        <dbReference type="EMBL" id="MBP1950172.1"/>
    </source>
</evidence>
<name>A0ABS4HGW4_9BACI</name>
<dbReference type="SMART" id="SM00382">
    <property type="entry name" value="AAA"/>
    <property type="match status" value="1"/>
</dbReference>
<evidence type="ECO:0000313" key="6">
    <source>
        <dbReference type="Proteomes" id="UP001519328"/>
    </source>
</evidence>
<dbReference type="Pfam" id="PF00005">
    <property type="entry name" value="ABC_tran"/>
    <property type="match status" value="1"/>
</dbReference>
<evidence type="ECO:0000259" key="4">
    <source>
        <dbReference type="PROSITE" id="PS50893"/>
    </source>
</evidence>
<dbReference type="InterPro" id="IPR003593">
    <property type="entry name" value="AAA+_ATPase"/>
</dbReference>
<evidence type="ECO:0000256" key="3">
    <source>
        <dbReference type="ARBA" id="ARBA00022840"/>
    </source>
</evidence>
<dbReference type="GO" id="GO:0005524">
    <property type="term" value="F:ATP binding"/>
    <property type="evidence" value="ECO:0007669"/>
    <property type="project" value="UniProtKB-KW"/>
</dbReference>
<gene>
    <name evidence="5" type="ORF">J2Z82_003129</name>
</gene>
<dbReference type="CDD" id="cd03230">
    <property type="entry name" value="ABC_DR_subfamily_A"/>
    <property type="match status" value="1"/>
</dbReference>
<dbReference type="RefSeq" id="WP_209481609.1">
    <property type="nucleotide sequence ID" value="NZ_JAGGKK010000019.1"/>
</dbReference>
<keyword evidence="6" id="KW-1185">Reference proteome</keyword>
<protein>
    <submittedName>
        <fullName evidence="5">ABC-2 type transport system ATP-binding protein</fullName>
    </submittedName>
</protein>
<dbReference type="EMBL" id="JAGGKK010000019">
    <property type="protein sequence ID" value="MBP1950172.1"/>
    <property type="molecule type" value="Genomic_DNA"/>
</dbReference>
<keyword evidence="3 5" id="KW-0067">ATP-binding</keyword>
<sequence>MKVVECNELTKEHGQRKALSNLSVTIEENKITGLIGRNGSGKTTLLKILAGFWAESSGQVNVFSNRPFNSLFVSANTVFVDDQMNFPTALTLKEILEQASKFYEKWDMDLALRLFDYFSFDSKQIHNNLSKGNRSTFNMIIGLASRCALTIFDEPTTGMDAAVRKDFYRALLKDYLAHPRSIIISSHYLDELEVVLEDVLLIEEGSNLLHMPIEELKEYAIGLSGSSDQIDGWISDIDVVHTNTVGLDSKYAAVKNDFTGEALEQIKRSGVQVSSVSPGDLCVYLTQTTTGGIDDVFDRS</sequence>
<keyword evidence="2" id="KW-0547">Nucleotide-binding</keyword>
<dbReference type="Proteomes" id="UP001519328">
    <property type="component" value="Unassembled WGS sequence"/>
</dbReference>
<evidence type="ECO:0000256" key="1">
    <source>
        <dbReference type="ARBA" id="ARBA00022448"/>
    </source>
</evidence>
<dbReference type="PROSITE" id="PS50893">
    <property type="entry name" value="ABC_TRANSPORTER_2"/>
    <property type="match status" value="1"/>
</dbReference>
<organism evidence="5 6">
    <name type="scientific">Virgibacillus litoralis</name>
    <dbReference type="NCBI Taxonomy" id="578221"/>
    <lineage>
        <taxon>Bacteria</taxon>
        <taxon>Bacillati</taxon>
        <taxon>Bacillota</taxon>
        <taxon>Bacilli</taxon>
        <taxon>Bacillales</taxon>
        <taxon>Bacillaceae</taxon>
        <taxon>Virgibacillus</taxon>
    </lineage>
</organism>
<dbReference type="InterPro" id="IPR003439">
    <property type="entry name" value="ABC_transporter-like_ATP-bd"/>
</dbReference>
<dbReference type="InterPro" id="IPR027417">
    <property type="entry name" value="P-loop_NTPase"/>
</dbReference>
<keyword evidence="1" id="KW-0813">Transport</keyword>